<evidence type="ECO:0000313" key="5">
    <source>
        <dbReference type="Proteomes" id="UP001597277"/>
    </source>
</evidence>
<dbReference type="PANTHER" id="PTHR30487:SF0">
    <property type="entry name" value="PREPILIN LEADER PEPTIDASE_N-METHYLTRANSFERASE-RELATED"/>
    <property type="match status" value="1"/>
</dbReference>
<dbReference type="RefSeq" id="WP_388008932.1">
    <property type="nucleotide sequence ID" value="NZ_JBHUEE010000008.1"/>
</dbReference>
<dbReference type="EMBL" id="JBHUEE010000008">
    <property type="protein sequence ID" value="MFD1719180.1"/>
    <property type="molecule type" value="Genomic_DNA"/>
</dbReference>
<dbReference type="EC" id="3.4.23.43" evidence="4"/>
<protein>
    <submittedName>
        <fullName evidence="4">Prepilin peptidase</fullName>
        <ecNumber evidence="4">3.4.23.43</ecNumber>
    </submittedName>
</protein>
<dbReference type="Gene3D" id="1.20.120.1220">
    <property type="match status" value="1"/>
</dbReference>
<feature type="transmembrane region" description="Helical" evidence="2">
    <location>
        <begin position="61"/>
        <end position="83"/>
    </location>
</feature>
<feature type="transmembrane region" description="Helical" evidence="2">
    <location>
        <begin position="103"/>
        <end position="129"/>
    </location>
</feature>
<keyword evidence="2" id="KW-0812">Transmembrane</keyword>
<evidence type="ECO:0000259" key="3">
    <source>
        <dbReference type="Pfam" id="PF01478"/>
    </source>
</evidence>
<keyword evidence="4" id="KW-0378">Hydrolase</keyword>
<keyword evidence="2" id="KW-0472">Membrane</keyword>
<evidence type="ECO:0000313" key="4">
    <source>
        <dbReference type="EMBL" id="MFD1719180.1"/>
    </source>
</evidence>
<dbReference type="InterPro" id="IPR050882">
    <property type="entry name" value="Prepilin_peptidase/N-MTase"/>
</dbReference>
<evidence type="ECO:0000256" key="2">
    <source>
        <dbReference type="SAM" id="Phobius"/>
    </source>
</evidence>
<keyword evidence="5" id="KW-1185">Reference proteome</keyword>
<keyword evidence="2" id="KW-1133">Transmembrane helix</keyword>
<feature type="domain" description="Prepilin type IV endopeptidase peptidase" evidence="3">
    <location>
        <begin position="13"/>
        <end position="125"/>
    </location>
</feature>
<comment type="caution">
    <text evidence="4">The sequence shown here is derived from an EMBL/GenBank/DDBJ whole genome shotgun (WGS) entry which is preliminary data.</text>
</comment>
<evidence type="ECO:0000256" key="1">
    <source>
        <dbReference type="ARBA" id="ARBA00005801"/>
    </source>
</evidence>
<dbReference type="InterPro" id="IPR000045">
    <property type="entry name" value="Prepilin_IV_endopep_pep"/>
</dbReference>
<sequence>MTQPVAIVAAGVLLLPVCGILAVVDARSHRLPDRLVALAYAVLLVPLVAGVLAGNVTGSRLGWALAAGAVTMVGYFLLGLLRVGGLGLGDVKLSGALGTWLGLFGWEAAVAGVVLTFVLGGLWALTLLVSRRAGLRDHVALGPWMILAAALVTAGAGLGS</sequence>
<feature type="transmembrane region" description="Helical" evidence="2">
    <location>
        <begin position="141"/>
        <end position="159"/>
    </location>
</feature>
<reference evidence="5" key="1">
    <citation type="journal article" date="2019" name="Int. J. Syst. Evol. Microbiol.">
        <title>The Global Catalogue of Microorganisms (GCM) 10K type strain sequencing project: providing services to taxonomists for standard genome sequencing and annotation.</title>
        <authorList>
            <consortium name="The Broad Institute Genomics Platform"/>
            <consortium name="The Broad Institute Genome Sequencing Center for Infectious Disease"/>
            <person name="Wu L."/>
            <person name="Ma J."/>
        </authorList>
    </citation>
    <scope>NUCLEOTIDE SEQUENCE [LARGE SCALE GENOMIC DNA]</scope>
    <source>
        <strain evidence="5">JCM 17130</strain>
    </source>
</reference>
<organism evidence="4 5">
    <name type="scientific">Georgenia deserti</name>
    <dbReference type="NCBI Taxonomy" id="2093781"/>
    <lineage>
        <taxon>Bacteria</taxon>
        <taxon>Bacillati</taxon>
        <taxon>Actinomycetota</taxon>
        <taxon>Actinomycetes</taxon>
        <taxon>Micrococcales</taxon>
        <taxon>Bogoriellaceae</taxon>
        <taxon>Georgenia</taxon>
    </lineage>
</organism>
<proteinExistence type="inferred from homology"/>
<dbReference type="PANTHER" id="PTHR30487">
    <property type="entry name" value="TYPE 4 PREPILIN-LIKE PROTEINS LEADER PEPTIDE-PROCESSING ENZYME"/>
    <property type="match status" value="1"/>
</dbReference>
<gene>
    <name evidence="4" type="ORF">ACFSE6_15160</name>
</gene>
<comment type="similarity">
    <text evidence="1">Belongs to the peptidase A24 family.</text>
</comment>
<accession>A0ABW4L7B4</accession>
<dbReference type="Proteomes" id="UP001597277">
    <property type="component" value="Unassembled WGS sequence"/>
</dbReference>
<dbReference type="GO" id="GO:0004190">
    <property type="term" value="F:aspartic-type endopeptidase activity"/>
    <property type="evidence" value="ECO:0007669"/>
    <property type="project" value="UniProtKB-EC"/>
</dbReference>
<dbReference type="Pfam" id="PF01478">
    <property type="entry name" value="Peptidase_A24"/>
    <property type="match status" value="1"/>
</dbReference>
<feature type="transmembrane region" description="Helical" evidence="2">
    <location>
        <begin position="35"/>
        <end position="54"/>
    </location>
</feature>
<name>A0ABW4L7B4_9MICO</name>